<comment type="caution">
    <text evidence="2">The sequence shown here is derived from an EMBL/GenBank/DDBJ whole genome shotgun (WGS) entry which is preliminary data.</text>
</comment>
<dbReference type="Proteomes" id="UP000245207">
    <property type="component" value="Unassembled WGS sequence"/>
</dbReference>
<dbReference type="AlphaFoldDB" id="A0A2U1LNU9"/>
<proteinExistence type="predicted"/>
<organism evidence="2 3">
    <name type="scientific">Artemisia annua</name>
    <name type="common">Sweet wormwood</name>
    <dbReference type="NCBI Taxonomy" id="35608"/>
    <lineage>
        <taxon>Eukaryota</taxon>
        <taxon>Viridiplantae</taxon>
        <taxon>Streptophyta</taxon>
        <taxon>Embryophyta</taxon>
        <taxon>Tracheophyta</taxon>
        <taxon>Spermatophyta</taxon>
        <taxon>Magnoliopsida</taxon>
        <taxon>eudicotyledons</taxon>
        <taxon>Gunneridae</taxon>
        <taxon>Pentapetalae</taxon>
        <taxon>asterids</taxon>
        <taxon>campanulids</taxon>
        <taxon>Asterales</taxon>
        <taxon>Asteraceae</taxon>
        <taxon>Asteroideae</taxon>
        <taxon>Anthemideae</taxon>
        <taxon>Artemisiinae</taxon>
        <taxon>Artemisia</taxon>
    </lineage>
</organism>
<evidence type="ECO:0000313" key="2">
    <source>
        <dbReference type="EMBL" id="PWA50654.1"/>
    </source>
</evidence>
<accession>A0A2U1LNU9</accession>
<feature type="region of interest" description="Disordered" evidence="1">
    <location>
        <begin position="111"/>
        <end position="137"/>
    </location>
</feature>
<sequence>MNRYDESKRCEEIELANGSHWWWSTTRPDGEYEIKMEGEDDREFTGGLDFVIGREDEENEHIPSYSVPASSHDLTLSELIKVDPFDDEVEQPPPVVTPIVTEIPLEIPQEIPTNTTTKTPHVSTITQPPPTATQSSIEVVVGPPPSGRPKRNCKSTKRDDFVYSCHSNSFSSFIASDAEKDGRSCTLSMLDSCWGVTPEISKVQIILFQVY</sequence>
<protein>
    <submittedName>
        <fullName evidence="2">Gag-pol polyprotein</fullName>
    </submittedName>
</protein>
<name>A0A2U1LNU9_ARTAN</name>
<gene>
    <name evidence="2" type="ORF">CTI12_AA315000</name>
</gene>
<evidence type="ECO:0000313" key="3">
    <source>
        <dbReference type="Proteomes" id="UP000245207"/>
    </source>
</evidence>
<keyword evidence="3" id="KW-1185">Reference proteome</keyword>
<reference evidence="2 3" key="1">
    <citation type="journal article" date="2018" name="Mol. Plant">
        <title>The genome of Artemisia annua provides insight into the evolution of Asteraceae family and artemisinin biosynthesis.</title>
        <authorList>
            <person name="Shen Q."/>
            <person name="Zhang L."/>
            <person name="Liao Z."/>
            <person name="Wang S."/>
            <person name="Yan T."/>
            <person name="Shi P."/>
            <person name="Liu M."/>
            <person name="Fu X."/>
            <person name="Pan Q."/>
            <person name="Wang Y."/>
            <person name="Lv Z."/>
            <person name="Lu X."/>
            <person name="Zhang F."/>
            <person name="Jiang W."/>
            <person name="Ma Y."/>
            <person name="Chen M."/>
            <person name="Hao X."/>
            <person name="Li L."/>
            <person name="Tang Y."/>
            <person name="Lv G."/>
            <person name="Zhou Y."/>
            <person name="Sun X."/>
            <person name="Brodelius P.E."/>
            <person name="Rose J.K.C."/>
            <person name="Tang K."/>
        </authorList>
    </citation>
    <scope>NUCLEOTIDE SEQUENCE [LARGE SCALE GENOMIC DNA]</scope>
    <source>
        <strain evidence="3">cv. Huhao1</strain>
        <tissue evidence="2">Leaf</tissue>
    </source>
</reference>
<dbReference type="EMBL" id="PKPP01008454">
    <property type="protein sequence ID" value="PWA50654.1"/>
    <property type="molecule type" value="Genomic_DNA"/>
</dbReference>
<evidence type="ECO:0000256" key="1">
    <source>
        <dbReference type="SAM" id="MobiDB-lite"/>
    </source>
</evidence>